<dbReference type="KEGG" id="eiv:EIN_164070"/>
<evidence type="ECO:0000256" key="8">
    <source>
        <dbReference type="SAM" id="Phobius"/>
    </source>
</evidence>
<evidence type="ECO:0000259" key="9">
    <source>
        <dbReference type="PROSITE" id="PS50192"/>
    </source>
</evidence>
<dbReference type="PANTHER" id="PTHR19957:SF3">
    <property type="entry name" value="SYNTAXIN-5"/>
    <property type="match status" value="1"/>
</dbReference>
<comment type="subcellular location">
    <subcellularLocation>
        <location evidence="1">Membrane</location>
        <topology evidence="1">Single-pass type IV membrane protein</topology>
    </subcellularLocation>
</comment>
<dbReference type="InterPro" id="IPR045242">
    <property type="entry name" value="Syntaxin"/>
</dbReference>
<dbReference type="Proteomes" id="UP000014680">
    <property type="component" value="Unassembled WGS sequence"/>
</dbReference>
<dbReference type="PROSITE" id="PS50192">
    <property type="entry name" value="T_SNARE"/>
    <property type="match status" value="1"/>
</dbReference>
<dbReference type="GO" id="GO:0000149">
    <property type="term" value="F:SNARE binding"/>
    <property type="evidence" value="ECO:0007669"/>
    <property type="project" value="TreeGrafter"/>
</dbReference>
<evidence type="ECO:0000256" key="2">
    <source>
        <dbReference type="ARBA" id="ARBA00009063"/>
    </source>
</evidence>
<feature type="transmembrane region" description="Helical" evidence="8">
    <location>
        <begin position="305"/>
        <end position="324"/>
    </location>
</feature>
<evidence type="ECO:0000256" key="1">
    <source>
        <dbReference type="ARBA" id="ARBA00004211"/>
    </source>
</evidence>
<dbReference type="RefSeq" id="XP_004255798.1">
    <property type="nucleotide sequence ID" value="XM_004255750.1"/>
</dbReference>
<evidence type="ECO:0000256" key="4">
    <source>
        <dbReference type="ARBA" id="ARBA00022692"/>
    </source>
</evidence>
<evidence type="ECO:0000256" key="3">
    <source>
        <dbReference type="ARBA" id="ARBA00022448"/>
    </source>
</evidence>
<protein>
    <submittedName>
        <fullName evidence="10">Integral membrane protein sed5, putative</fullName>
    </submittedName>
</protein>
<reference evidence="10 11" key="1">
    <citation type="submission" date="2012-10" db="EMBL/GenBank/DDBJ databases">
        <authorList>
            <person name="Zafar N."/>
            <person name="Inman J."/>
            <person name="Hall N."/>
            <person name="Lorenzi H."/>
            <person name="Caler E."/>
        </authorList>
    </citation>
    <scope>NUCLEOTIDE SEQUENCE [LARGE SCALE GENOMIC DNA]</scope>
    <source>
        <strain evidence="10 11">IP1</strain>
    </source>
</reference>
<keyword evidence="5 8" id="KW-1133">Transmembrane helix</keyword>
<dbReference type="InterPro" id="IPR010989">
    <property type="entry name" value="SNARE"/>
</dbReference>
<evidence type="ECO:0000256" key="7">
    <source>
        <dbReference type="ARBA" id="ARBA00023136"/>
    </source>
</evidence>
<accession>A0A0A1U478</accession>
<name>A0A0A1U478_ENTIV</name>
<proteinExistence type="inferred from homology"/>
<dbReference type="AlphaFoldDB" id="A0A0A1U478"/>
<dbReference type="GO" id="GO:0006888">
    <property type="term" value="P:endoplasmic reticulum to Golgi vesicle-mediated transport"/>
    <property type="evidence" value="ECO:0007669"/>
    <property type="project" value="TreeGrafter"/>
</dbReference>
<dbReference type="GeneID" id="14888014"/>
<dbReference type="SMART" id="SM00397">
    <property type="entry name" value="t_SNARE"/>
    <property type="match status" value="1"/>
</dbReference>
<dbReference type="VEuPathDB" id="AmoebaDB:EIN_164070"/>
<keyword evidence="3" id="KW-0813">Transport</keyword>
<dbReference type="OrthoDB" id="421009at2759"/>
<dbReference type="SUPFAM" id="SSF47661">
    <property type="entry name" value="t-snare proteins"/>
    <property type="match status" value="1"/>
</dbReference>
<dbReference type="GO" id="GO:0048278">
    <property type="term" value="P:vesicle docking"/>
    <property type="evidence" value="ECO:0007669"/>
    <property type="project" value="TreeGrafter"/>
</dbReference>
<dbReference type="Pfam" id="PF05739">
    <property type="entry name" value="SNARE"/>
    <property type="match status" value="1"/>
</dbReference>
<sequence length="325" mass="37047">MTSIFGIKKSHPINSFVLKMLGVSNNVFDRTPQFRRFVQQKTGSDYDLSRSKSAPPTKSEMLNDIKIFNKTTTSLFANINKIAAKLTKLTELAKSKSLFEEQQNGMQIQRLTSEIHQDLQRVNLDMKNAQKQSLDLHSKYPPSNQTEAHRDVVCKHLDYLLKNTTKSFTDVLQIRAESIKAQQEKKEKYIAPGQNSGVYQRNMTGFSFHDEPLGTDQNVEVDIPQSTSLTMSTEHLEERVQGVQSIERMLNDLLGLYNHITFLVTTQEEMVKRIDENTEQAVFNVEEGHSQLQDALKAVSSNRGLIVKSLLVVLFFAIVFLVFFL</sequence>
<dbReference type="InterPro" id="IPR000727">
    <property type="entry name" value="T_SNARE_dom"/>
</dbReference>
<dbReference type="Gene3D" id="1.20.58.70">
    <property type="match status" value="1"/>
</dbReference>
<dbReference type="EMBL" id="KB206683">
    <property type="protein sequence ID" value="ELP89027.1"/>
    <property type="molecule type" value="Genomic_DNA"/>
</dbReference>
<evidence type="ECO:0000256" key="6">
    <source>
        <dbReference type="ARBA" id="ARBA00023054"/>
    </source>
</evidence>
<dbReference type="OMA" id="EHNHNVV"/>
<comment type="similarity">
    <text evidence="2">Belongs to the syntaxin family.</text>
</comment>
<keyword evidence="11" id="KW-1185">Reference proteome</keyword>
<evidence type="ECO:0000313" key="10">
    <source>
        <dbReference type="EMBL" id="ELP89027.1"/>
    </source>
</evidence>
<keyword evidence="7 8" id="KW-0472">Membrane</keyword>
<dbReference type="GO" id="GO:0006906">
    <property type="term" value="P:vesicle fusion"/>
    <property type="evidence" value="ECO:0007669"/>
    <property type="project" value="TreeGrafter"/>
</dbReference>
<dbReference type="GO" id="GO:0006886">
    <property type="term" value="P:intracellular protein transport"/>
    <property type="evidence" value="ECO:0007669"/>
    <property type="project" value="TreeGrafter"/>
</dbReference>
<keyword evidence="6" id="KW-0175">Coiled coil</keyword>
<dbReference type="GO" id="GO:0000139">
    <property type="term" value="C:Golgi membrane"/>
    <property type="evidence" value="ECO:0007669"/>
    <property type="project" value="TreeGrafter"/>
</dbReference>
<dbReference type="PANTHER" id="PTHR19957">
    <property type="entry name" value="SYNTAXIN"/>
    <property type="match status" value="1"/>
</dbReference>
<feature type="domain" description="T-SNARE coiled-coil homology" evidence="9">
    <location>
        <begin position="233"/>
        <end position="295"/>
    </location>
</feature>
<evidence type="ECO:0000256" key="5">
    <source>
        <dbReference type="ARBA" id="ARBA00022989"/>
    </source>
</evidence>
<gene>
    <name evidence="10" type="ORF">EIN_164070</name>
</gene>
<dbReference type="GO" id="GO:0005484">
    <property type="term" value="F:SNAP receptor activity"/>
    <property type="evidence" value="ECO:0007669"/>
    <property type="project" value="TreeGrafter"/>
</dbReference>
<dbReference type="GO" id="GO:0031201">
    <property type="term" value="C:SNARE complex"/>
    <property type="evidence" value="ECO:0007669"/>
    <property type="project" value="TreeGrafter"/>
</dbReference>
<keyword evidence="4 8" id="KW-0812">Transmembrane</keyword>
<dbReference type="CDD" id="cd15844">
    <property type="entry name" value="SNARE_syntaxin5"/>
    <property type="match status" value="1"/>
</dbReference>
<organism evidence="10 11">
    <name type="scientific">Entamoeba invadens IP1</name>
    <dbReference type="NCBI Taxonomy" id="370355"/>
    <lineage>
        <taxon>Eukaryota</taxon>
        <taxon>Amoebozoa</taxon>
        <taxon>Evosea</taxon>
        <taxon>Archamoebae</taxon>
        <taxon>Mastigamoebida</taxon>
        <taxon>Entamoebidae</taxon>
        <taxon>Entamoeba</taxon>
    </lineage>
</organism>
<evidence type="ECO:0000313" key="11">
    <source>
        <dbReference type="Proteomes" id="UP000014680"/>
    </source>
</evidence>